<evidence type="ECO:0000313" key="23">
    <source>
        <dbReference type="Proteomes" id="UP000092462"/>
    </source>
</evidence>
<dbReference type="GO" id="GO:0003697">
    <property type="term" value="F:single-stranded DNA binding"/>
    <property type="evidence" value="ECO:0007669"/>
    <property type="project" value="TreeGrafter"/>
</dbReference>
<dbReference type="FunFam" id="3.40.50.300:FF:001768">
    <property type="entry name" value="NADH dehydrogenase [ubiquinone] 1 alpha subcomplex subunit 10, mitochondrial"/>
    <property type="match status" value="1"/>
</dbReference>
<feature type="transmembrane region" description="Helical" evidence="20">
    <location>
        <begin position="12"/>
        <end position="28"/>
    </location>
</feature>
<dbReference type="InterPro" id="IPR003874">
    <property type="entry name" value="CDC45"/>
</dbReference>
<dbReference type="GO" id="GO:0003682">
    <property type="term" value="F:chromatin binding"/>
    <property type="evidence" value="ECO:0007669"/>
    <property type="project" value="TreeGrafter"/>
</dbReference>
<evidence type="ECO:0000256" key="12">
    <source>
        <dbReference type="ARBA" id="ARBA00022989"/>
    </source>
</evidence>
<evidence type="ECO:0000256" key="3">
    <source>
        <dbReference type="ARBA" id="ARBA00004123"/>
    </source>
</evidence>
<evidence type="ECO:0000256" key="16">
    <source>
        <dbReference type="ARBA" id="ARBA00023306"/>
    </source>
</evidence>
<evidence type="ECO:0000256" key="9">
    <source>
        <dbReference type="ARBA" id="ARBA00022723"/>
    </source>
</evidence>
<name>A0A1B0D3Z1_PHLPP</name>
<evidence type="ECO:0000256" key="17">
    <source>
        <dbReference type="ARBA" id="ARBA00061005"/>
    </source>
</evidence>
<keyword evidence="9" id="KW-0479">Metal-binding</keyword>
<reference evidence="22" key="1">
    <citation type="submission" date="2022-08" db="UniProtKB">
        <authorList>
            <consortium name="EnsemblMetazoa"/>
        </authorList>
    </citation>
    <scope>IDENTIFICATION</scope>
    <source>
        <strain evidence="22">Israel</strain>
    </source>
</reference>
<comment type="cofactor">
    <cofactor evidence="2">
        <name>Mg(2+)</name>
        <dbReference type="ChEBI" id="CHEBI:18420"/>
    </cofactor>
</comment>
<evidence type="ECO:0000256" key="14">
    <source>
        <dbReference type="ARBA" id="ARBA00023136"/>
    </source>
</evidence>
<keyword evidence="10" id="KW-0378">Hydrolase</keyword>
<dbReference type="GO" id="GO:0031966">
    <property type="term" value="C:mitochondrial membrane"/>
    <property type="evidence" value="ECO:0007669"/>
    <property type="project" value="UniProtKB-SubCell"/>
</dbReference>
<evidence type="ECO:0000256" key="15">
    <source>
        <dbReference type="ARBA" id="ARBA00023242"/>
    </source>
</evidence>
<evidence type="ECO:0000256" key="13">
    <source>
        <dbReference type="ARBA" id="ARBA00023128"/>
    </source>
</evidence>
<keyword evidence="12 20" id="KW-1133">Transmembrane helix</keyword>
<dbReference type="InterPro" id="IPR031314">
    <property type="entry name" value="DNK_dom"/>
</dbReference>
<dbReference type="VEuPathDB" id="VectorBase:PPAI002064"/>
<evidence type="ECO:0000313" key="22">
    <source>
        <dbReference type="EnsemblMetazoa" id="PPAI002064-PA"/>
    </source>
</evidence>
<keyword evidence="14 20" id="KW-0472">Membrane</keyword>
<accession>A0A1B0D3Z1</accession>
<evidence type="ECO:0000256" key="1">
    <source>
        <dbReference type="ARBA" id="ARBA00001936"/>
    </source>
</evidence>
<dbReference type="GO" id="GO:0000727">
    <property type="term" value="P:double-strand break repair via break-induced replication"/>
    <property type="evidence" value="ECO:0007669"/>
    <property type="project" value="TreeGrafter"/>
</dbReference>
<comment type="similarity">
    <text evidence="5">Belongs to the CDC45 family.</text>
</comment>
<dbReference type="EMBL" id="AJVK01023821">
    <property type="status" value="NOT_ANNOTATED_CDS"/>
    <property type="molecule type" value="Genomic_DNA"/>
</dbReference>
<evidence type="ECO:0000256" key="4">
    <source>
        <dbReference type="ARBA" id="ARBA00004325"/>
    </source>
</evidence>
<dbReference type="SMART" id="SM00474">
    <property type="entry name" value="35EXOc"/>
    <property type="match status" value="1"/>
</dbReference>
<keyword evidence="23" id="KW-1185">Reference proteome</keyword>
<dbReference type="InterPro" id="IPR012337">
    <property type="entry name" value="RNaseH-like_sf"/>
</dbReference>
<evidence type="ECO:0000256" key="19">
    <source>
        <dbReference type="SAM" id="MobiDB-lite"/>
    </source>
</evidence>
<dbReference type="CDD" id="cd06141">
    <property type="entry name" value="WRN_exo"/>
    <property type="match status" value="1"/>
</dbReference>
<feature type="region of interest" description="Disordered" evidence="19">
    <location>
        <begin position="1026"/>
        <end position="1058"/>
    </location>
</feature>
<proteinExistence type="inferred from homology"/>
<keyword evidence="15" id="KW-0539">Nucleus</keyword>
<evidence type="ECO:0000256" key="7">
    <source>
        <dbReference type="ARBA" id="ARBA00022705"/>
    </source>
</evidence>
<feature type="domain" description="3'-5' exonuclease" evidence="21">
    <location>
        <begin position="51"/>
        <end position="226"/>
    </location>
</feature>
<evidence type="ECO:0000256" key="20">
    <source>
        <dbReference type="SAM" id="Phobius"/>
    </source>
</evidence>
<dbReference type="GO" id="GO:0006270">
    <property type="term" value="P:DNA replication initiation"/>
    <property type="evidence" value="ECO:0007669"/>
    <property type="project" value="InterPro"/>
</dbReference>
<dbReference type="GO" id="GO:0031261">
    <property type="term" value="C:DNA replication preinitiation complex"/>
    <property type="evidence" value="ECO:0007669"/>
    <property type="project" value="TreeGrafter"/>
</dbReference>
<comment type="subcellular location">
    <subcellularLocation>
        <location evidence="4">Mitochondrion membrane</location>
    </subcellularLocation>
    <subcellularLocation>
        <location evidence="3">Nucleus</location>
    </subcellularLocation>
</comment>
<dbReference type="Gene3D" id="3.30.420.10">
    <property type="entry name" value="Ribonuclease H-like superfamily/Ribonuclease H"/>
    <property type="match status" value="1"/>
</dbReference>
<sequence>MSIEKRSLIRDTLAASLGIGLVYIVARYRKDLFRKWKSLWNLGNPLARRKIEIVNNVEQCQKIVELLKAHCRKYQVLGFDCEWVTVNGIRHPIALLQLASHTGLCALFRLSHIRGIPMDLKELLEREDIIKVGVAPNEDARLLCQDYSVSVASVLDLRSMAQLVGEQPLGLSKLSQTFLNIELDKDWRLRCSDWAAAELEPRQIQYAANDAFVAIELFKYFSGKISPGKGLLFSQANNLENTLSICSPFIDVTFKYKNTGQNKRDGKGFLKKSSEKLKSLALALTERRDALPEARIKEIENKILEQFPSWEVVSQEKLQELLDMKTLVPNSTYRPHGEVVVEHYRATTGLVNLEKRWREHFLTKMKPKFLPSHWSLTHNQERLVIKADNGRVEKMAGVLRMSVVRFLPGAVKPAVVPCVQQKCNISGRSMRGNQKIVKPPPYPYQTKKYGFLQAIFDHTRKRFDENTKIIVVDGPLAAGKSKFAKELAEELEMHYIPEANINALLINSYGYDLRKIDDKLPDSVKSFDEKKFCQDPKNPNAAAYQIEMYAIRFWQYVDALNHLFNTGQGVVLDRCCYSDMVFMEAMAKNGYVSKGARSVYYEVRKNTIEELLKPHLVVYLDVSVEQTKKNIQARNLPYEINSPALTDQYLKDIEAFYKQLYLKDISTHAELLVYDWNEGGETEVVAEDIERIDFDRFDKHDPKMKDWRHPLEWDWNNLRMKYSVQQHILEALFNVPRTDVPELLVNAEDSKQLLDVLETTPGMSYSKGYNPDQGDKVLWKLAVDEDALLAGVEFALEDGDLAVELLDFVARVEDTTEHDEDQGRREEAIEHQTEKDKEIVALEVGKIPDKASGEALNVGHCLEVAHIEELRPWSDVLTDFSQKLSDIGHPASEKMFIDDLRNDFYGNLVGKRVLVIVNYDIDGLCASRILQALFQNDQILYSIVPIMGISGLQRTYTEHRTDTKNILLINCGGCIDILETLQPEEDTIFFICDSHRPYDVCNIYNDGQIKILGKPNEEEGIPEFESIFRDSDSEEDDSESEDEDAEEGEQMSRMQKFEAKMEKQRQKRIWEADRNRIMFEYSQFSYYGKSSALMLFELAWKLSKDSLDMLWWAIVGVTEQLVLGKIESATYTLECNQIQSHVSRLTNKASDQTIQTAVRITFENDLHLAMYRHWSVHESLRHSIHSACKMRLWTGRGEKRLQELLVEMGLPLVQARQTFGSMQLVLRKEFYGTIEKLAEKYDLVDLIYGSFTLNYGYRYRYSASDYVYSLLANLEAIGPDRLPEMCFLEAMDSLGRANRAKLDGGIERAKHLLTGIFRQVQSVLEMHQVKAAGPFLYYILTEENSLFCCPYSLTLLTQFILRAHVATSRSRRTPDMPLVASCPVDLERGIFLMIGIPPTREDSPKNLFGRAFEQAALKASATISPDFFDTSFIQIKRDDIERFLDALTVLLR</sequence>
<keyword evidence="13" id="KW-0496">Mitochondrion</keyword>
<evidence type="ECO:0000256" key="6">
    <source>
        <dbReference type="ARBA" id="ARBA00022692"/>
    </source>
</evidence>
<dbReference type="VEuPathDB" id="VectorBase:PPAPM1_001177"/>
<dbReference type="SUPFAM" id="SSF52540">
    <property type="entry name" value="P-loop containing nucleoside triphosphate hydrolases"/>
    <property type="match status" value="1"/>
</dbReference>
<keyword evidence="6 20" id="KW-0812">Transmembrane</keyword>
<evidence type="ECO:0000256" key="5">
    <source>
        <dbReference type="ARBA" id="ARBA00010727"/>
    </source>
</evidence>
<evidence type="ECO:0000256" key="8">
    <source>
        <dbReference type="ARBA" id="ARBA00022722"/>
    </source>
</evidence>
<dbReference type="FunFam" id="3.30.420.10:FF:000041">
    <property type="entry name" value="Exonuclease 3'-5' domain containing 2"/>
    <property type="match status" value="1"/>
</dbReference>
<dbReference type="EMBL" id="AJVK01023820">
    <property type="status" value="NOT_ANNOTATED_CDS"/>
    <property type="molecule type" value="Genomic_DNA"/>
</dbReference>
<dbReference type="VEuPathDB" id="VectorBase:PPAPM1_000493"/>
<dbReference type="PANTHER" id="PTHR10507:SF0">
    <property type="entry name" value="CELL DIVISION CONTROL PROTEIN 45 HOMOLOG"/>
    <property type="match status" value="1"/>
</dbReference>
<dbReference type="GO" id="GO:0000175">
    <property type="term" value="F:3'-5'-RNA exonuclease activity"/>
    <property type="evidence" value="ECO:0007669"/>
    <property type="project" value="UniProtKB-ARBA"/>
</dbReference>
<protein>
    <recommendedName>
        <fullName evidence="18">Exonuclease 3'-5' domain-containing protein 2</fullName>
    </recommendedName>
</protein>
<dbReference type="GO" id="GO:1902977">
    <property type="term" value="P:mitotic DNA replication preinitiation complex assembly"/>
    <property type="evidence" value="ECO:0007669"/>
    <property type="project" value="TreeGrafter"/>
</dbReference>
<dbReference type="InterPro" id="IPR002562">
    <property type="entry name" value="3'-5'_exonuclease_dom"/>
</dbReference>
<dbReference type="EnsemblMetazoa" id="PPAI002064-RA">
    <property type="protein sequence ID" value="PPAI002064-PA"/>
    <property type="gene ID" value="PPAI002064"/>
</dbReference>
<dbReference type="Pfam" id="PF01612">
    <property type="entry name" value="DNA_pol_A_exo1"/>
    <property type="match status" value="1"/>
</dbReference>
<dbReference type="InterPro" id="IPR036397">
    <property type="entry name" value="RNaseH_sf"/>
</dbReference>
<organism evidence="22 23">
    <name type="scientific">Phlebotomus papatasi</name>
    <name type="common">Sandfly</name>
    <dbReference type="NCBI Taxonomy" id="29031"/>
    <lineage>
        <taxon>Eukaryota</taxon>
        <taxon>Metazoa</taxon>
        <taxon>Ecdysozoa</taxon>
        <taxon>Arthropoda</taxon>
        <taxon>Hexapoda</taxon>
        <taxon>Insecta</taxon>
        <taxon>Pterygota</taxon>
        <taxon>Neoptera</taxon>
        <taxon>Endopterygota</taxon>
        <taxon>Diptera</taxon>
        <taxon>Nematocera</taxon>
        <taxon>Psychodoidea</taxon>
        <taxon>Psychodidae</taxon>
        <taxon>Phlebotomus</taxon>
        <taxon>Phlebotomus</taxon>
    </lineage>
</organism>
<keyword evidence="16" id="KW-0131">Cell cycle</keyword>
<evidence type="ECO:0000259" key="21">
    <source>
        <dbReference type="SMART" id="SM00474"/>
    </source>
</evidence>
<dbReference type="Gene3D" id="3.40.50.300">
    <property type="entry name" value="P-loop containing nucleotide triphosphate hydrolases"/>
    <property type="match status" value="1"/>
</dbReference>
<evidence type="ECO:0000256" key="18">
    <source>
        <dbReference type="ARBA" id="ARBA00069878"/>
    </source>
</evidence>
<dbReference type="GO" id="GO:0003688">
    <property type="term" value="F:DNA replication origin binding"/>
    <property type="evidence" value="ECO:0007669"/>
    <property type="project" value="TreeGrafter"/>
</dbReference>
<dbReference type="InterPro" id="IPR027417">
    <property type="entry name" value="P-loop_NTPase"/>
</dbReference>
<comment type="cofactor">
    <cofactor evidence="1">
        <name>Mn(2+)</name>
        <dbReference type="ChEBI" id="CHEBI:29035"/>
    </cofactor>
</comment>
<dbReference type="GO" id="GO:0046872">
    <property type="term" value="F:metal ion binding"/>
    <property type="evidence" value="ECO:0007669"/>
    <property type="project" value="UniProtKB-KW"/>
</dbReference>
<keyword evidence="7" id="KW-0235">DNA replication</keyword>
<comment type="similarity">
    <text evidence="17">Belongs to the EXD2 family.</text>
</comment>
<keyword evidence="8" id="KW-0540">Nuclease</keyword>
<dbReference type="SUPFAM" id="SSF53098">
    <property type="entry name" value="Ribonuclease H-like"/>
    <property type="match status" value="1"/>
</dbReference>
<dbReference type="Pfam" id="PF01712">
    <property type="entry name" value="dNK"/>
    <property type="match status" value="1"/>
</dbReference>
<feature type="compositionally biased region" description="Acidic residues" evidence="19">
    <location>
        <begin position="1032"/>
        <end position="1049"/>
    </location>
</feature>
<dbReference type="VEuPathDB" id="VectorBase:PPAPM1_001019"/>
<dbReference type="PANTHER" id="PTHR10507">
    <property type="entry name" value="CDC45-RELATED PROTEIN"/>
    <property type="match status" value="1"/>
</dbReference>
<keyword evidence="11" id="KW-0269">Exonuclease</keyword>
<evidence type="ECO:0000256" key="2">
    <source>
        <dbReference type="ARBA" id="ARBA00001946"/>
    </source>
</evidence>
<evidence type="ECO:0000256" key="10">
    <source>
        <dbReference type="ARBA" id="ARBA00022801"/>
    </source>
</evidence>
<dbReference type="Pfam" id="PF02724">
    <property type="entry name" value="CDC45"/>
    <property type="match status" value="1"/>
</dbReference>
<evidence type="ECO:0000256" key="11">
    <source>
        <dbReference type="ARBA" id="ARBA00022839"/>
    </source>
</evidence>
<dbReference type="Proteomes" id="UP000092462">
    <property type="component" value="Unassembled WGS sequence"/>
</dbReference>